<accession>E1SNZ7</accession>
<feature type="compositionally biased region" description="Pro residues" evidence="2">
    <location>
        <begin position="34"/>
        <end position="43"/>
    </location>
</feature>
<keyword evidence="6" id="KW-1185">Reference proteome</keyword>
<protein>
    <submittedName>
        <fullName evidence="5">Decaheme c-type cytochrome, OmcA/MtrC family</fullName>
    </submittedName>
</protein>
<evidence type="ECO:0000256" key="3">
    <source>
        <dbReference type="SAM" id="SignalP"/>
    </source>
</evidence>
<dbReference type="KEGG" id="fbl:Fbal_0432"/>
<dbReference type="Proteomes" id="UP000006683">
    <property type="component" value="Chromosome"/>
</dbReference>
<dbReference type="InterPro" id="IPR036280">
    <property type="entry name" value="Multihaem_cyt_sf"/>
</dbReference>
<dbReference type="Pfam" id="PF22113">
    <property type="entry name" value="Mtrc-MtrF_II-IV_dom"/>
    <property type="match status" value="2"/>
</dbReference>
<dbReference type="PANTHER" id="PTHR35038">
    <property type="entry name" value="DISSIMILATORY SULFITE REDUCTASE SIRA"/>
    <property type="match status" value="1"/>
</dbReference>
<dbReference type="PROSITE" id="PS51257">
    <property type="entry name" value="PROKAR_LIPOPROTEIN"/>
    <property type="match status" value="1"/>
</dbReference>
<evidence type="ECO:0000256" key="2">
    <source>
        <dbReference type="SAM" id="MobiDB-lite"/>
    </source>
</evidence>
<proteinExistence type="predicted"/>
<dbReference type="GO" id="GO:0016491">
    <property type="term" value="F:oxidoreductase activity"/>
    <property type="evidence" value="ECO:0007669"/>
    <property type="project" value="TreeGrafter"/>
</dbReference>
<evidence type="ECO:0000259" key="4">
    <source>
        <dbReference type="Pfam" id="PF22113"/>
    </source>
</evidence>
<dbReference type="AlphaFoldDB" id="E1SNZ7"/>
<feature type="domain" description="Outer membrane cytochrome MtrC/MtrF-like" evidence="4">
    <location>
        <begin position="226"/>
        <end position="384"/>
    </location>
</feature>
<dbReference type="PANTHER" id="PTHR35038:SF6">
    <property type="entry name" value="SURFACE LOCALIZED DECAHEME CYTOCHROME C LIPOPROTEIN"/>
    <property type="match status" value="1"/>
</dbReference>
<dbReference type="RefSeq" id="WP_013343952.1">
    <property type="nucleotide sequence ID" value="NC_014541.1"/>
</dbReference>
<name>E1SNZ7_FERBD</name>
<dbReference type="InterPro" id="IPR020014">
    <property type="entry name" value="Decahaem_cyt-c_OmcA/MtrC"/>
</dbReference>
<dbReference type="STRING" id="550540.Fbal_0432"/>
<dbReference type="EMBL" id="CP002209">
    <property type="protein sequence ID" value="ADN74646.1"/>
    <property type="molecule type" value="Genomic_DNA"/>
</dbReference>
<reference evidence="5 6" key="1">
    <citation type="journal article" date="2010" name="Stand. Genomic Sci.">
        <title>Complete genome sequence of Ferrimonas balearica type strain (PAT).</title>
        <authorList>
            <person name="Nolan M."/>
            <person name="Sikorski J."/>
            <person name="Davenport K."/>
            <person name="Lucas S."/>
            <person name="Glavina Del Rio T."/>
            <person name="Tice H."/>
            <person name="Cheng J."/>
            <person name="Goodwin L."/>
            <person name="Pitluck S."/>
            <person name="Liolios K."/>
            <person name="Ivanova N."/>
            <person name="Mavromatis K."/>
            <person name="Ovchinnikova G."/>
            <person name="Pati A."/>
            <person name="Chen A."/>
            <person name="Palaniappan K."/>
            <person name="Land M."/>
            <person name="Hauser L."/>
            <person name="Chang Y."/>
            <person name="Jeffries C."/>
            <person name="Tapia R."/>
            <person name="Brettin T."/>
            <person name="Detter J."/>
            <person name="Han C."/>
            <person name="Yasawong M."/>
            <person name="Rohde M."/>
            <person name="Tindall B."/>
            <person name="Goker M."/>
            <person name="Woyke T."/>
            <person name="Bristow J."/>
            <person name="Eisen J."/>
            <person name="Markowitz V."/>
            <person name="Hugenholtz P."/>
            <person name="Kyrpides N."/>
            <person name="Klenk H."/>
            <person name="Lapidus A."/>
        </authorList>
    </citation>
    <scope>NUCLEOTIDE SEQUENCE [LARGE SCALE GENOMIC DNA]</scope>
    <source>
        <strain evidence="6">DSM 9799 / CCM 4581 / KCTC 23876 / PAT</strain>
    </source>
</reference>
<dbReference type="OrthoDB" id="9146465at2"/>
<feature type="domain" description="Outer membrane cytochrome MtrC/MtrF-like" evidence="4">
    <location>
        <begin position="556"/>
        <end position="715"/>
    </location>
</feature>
<evidence type="ECO:0000313" key="6">
    <source>
        <dbReference type="Proteomes" id="UP000006683"/>
    </source>
</evidence>
<dbReference type="InterPro" id="IPR051829">
    <property type="entry name" value="Multiheme_Cytochr_ET"/>
</dbReference>
<dbReference type="InterPro" id="IPR054337">
    <property type="entry name" value="Mtrc-MtrF-like_dom_II/IV"/>
</dbReference>
<feature type="region of interest" description="Disordered" evidence="2">
    <location>
        <begin position="25"/>
        <end position="50"/>
    </location>
</feature>
<dbReference type="NCBIfam" id="TIGR03507">
    <property type="entry name" value="decahem_SO1788"/>
    <property type="match status" value="1"/>
</dbReference>
<dbReference type="SUPFAM" id="SSF48695">
    <property type="entry name" value="Multiheme cytochromes"/>
    <property type="match status" value="1"/>
</dbReference>
<keyword evidence="1 3" id="KW-0732">Signal</keyword>
<evidence type="ECO:0000313" key="5">
    <source>
        <dbReference type="EMBL" id="ADN74646.1"/>
    </source>
</evidence>
<sequence>MRTHHLHLLALALVSALALSACGDDGEDGAPGEVGPPGPPGDPGLPAGSFTTTAENAADLSFVLLPENIQIAEEFGIQFDLMGKDIRGQDIPFVGLDQVAIYLSHLTINDSDIGAPTAWASHSYLSSGASSMYCALGGGEVTVRGRTYKACTLVETEPGTYTGTWEHADTPAPVLLEGDDLSLTHRLWLRGYNIVDSNGNGVEDKVLSERLDYIPETGEVLADSGRNLVDDSACQACHGGEEGGIIANIHAHHNYQSVGNCVNCHNPFWEASDEQVANGWNEGNWDLTVLVHRLHAGSHIADSLSGDALEFMGHIHYPGELNNCLACHEGNTAFSDNIYRDACVACHINTDPRTGENHRGIVVADDASCDSCHGSGALGVMQAHEIGIRSLLKDAFYAEVDPATITVAPDGTDPTLTTISFGFKAYLDGAEFTGDLATLDFISSAQKWLVNFQADSGYALAYQAYGTGTAPFREAAFNGTHYLTSTTAPTSIVTGTGVIISDVRLCADNGALTTCGAEIDDTISLAMNNDAVYFDTANPANPDVVKSRYATDEGGVVSIAKCNDCHGDIAYGKRGHHGVDRIEQCVHCHNENVIFFKGSSRDLGLNTHKFHAGHSEYFGEGESIGYPNMLGDCQACHVSDQWFDGGGALMSGKTGFRVSLDIDNVDRVSPVAATCLACHESEAVAAHAVAQGSIVDPANAIPNPPIESCAVCHADVHSF</sequence>
<dbReference type="HOGENOM" id="CLU_011293_0_0_6"/>
<dbReference type="Gene3D" id="1.10.720.180">
    <property type="match status" value="2"/>
</dbReference>
<dbReference type="eggNOG" id="ENOG5033QWU">
    <property type="taxonomic scope" value="Bacteria"/>
</dbReference>
<organism evidence="5 6">
    <name type="scientific">Ferrimonas balearica (strain DSM 9799 / CCM 4581 / KCTC 23876 / PAT)</name>
    <dbReference type="NCBI Taxonomy" id="550540"/>
    <lineage>
        <taxon>Bacteria</taxon>
        <taxon>Pseudomonadati</taxon>
        <taxon>Pseudomonadota</taxon>
        <taxon>Gammaproteobacteria</taxon>
        <taxon>Alteromonadales</taxon>
        <taxon>Ferrimonadaceae</taxon>
        <taxon>Ferrimonas</taxon>
    </lineage>
</organism>
<feature type="signal peptide" evidence="3">
    <location>
        <begin position="1"/>
        <end position="23"/>
    </location>
</feature>
<feature type="chain" id="PRO_5003151687" evidence="3">
    <location>
        <begin position="24"/>
        <end position="719"/>
    </location>
</feature>
<dbReference type="Gene3D" id="1.20.5.320">
    <property type="entry name" value="6-Phosphogluconate Dehydrogenase, domain 3"/>
    <property type="match status" value="1"/>
</dbReference>
<gene>
    <name evidence="5" type="ordered locus">Fbal_0432</name>
</gene>
<evidence type="ECO:0000256" key="1">
    <source>
        <dbReference type="ARBA" id="ARBA00022729"/>
    </source>
</evidence>
<dbReference type="GeneID" id="67180680"/>